<feature type="compositionally biased region" description="Polar residues" evidence="1">
    <location>
        <begin position="1"/>
        <end position="13"/>
    </location>
</feature>
<accession>M3XTS3</accession>
<dbReference type="Ensembl" id="ENSMPUT00000002525.1">
    <property type="protein sequence ID" value="ENSMPUP00000002473.1"/>
    <property type="gene ID" value="ENSMPUG00000002502.1"/>
</dbReference>
<dbReference type="AlphaFoldDB" id="M3XTS3"/>
<protein>
    <submittedName>
        <fullName evidence="2">Uncharacterized protein</fullName>
    </submittedName>
</protein>
<reference evidence="2" key="1">
    <citation type="submission" date="2024-06" db="UniProtKB">
        <authorList>
            <consortium name="Ensembl"/>
        </authorList>
    </citation>
    <scope>IDENTIFICATION</scope>
</reference>
<name>M3XTS3_MUSPF</name>
<evidence type="ECO:0000256" key="1">
    <source>
        <dbReference type="SAM" id="MobiDB-lite"/>
    </source>
</evidence>
<sequence>SPDQPPSSQVTTEDVQKQKAKHVTHRERKPRSVPPQRIGHRRARALRTRMRSPTQSQNFKQGRGGGRKGRREEEKKK</sequence>
<feature type="region of interest" description="Disordered" evidence="1">
    <location>
        <begin position="1"/>
        <end position="77"/>
    </location>
</feature>
<evidence type="ECO:0000313" key="2">
    <source>
        <dbReference type="Ensembl" id="ENSMPUP00000002473.1"/>
    </source>
</evidence>
<dbReference type="InParanoid" id="M3XTS3"/>
<organism evidence="2">
    <name type="scientific">Mustela putorius furo</name>
    <name type="common">European domestic ferret</name>
    <name type="synonym">Mustela furo</name>
    <dbReference type="NCBI Taxonomy" id="9669"/>
    <lineage>
        <taxon>Eukaryota</taxon>
        <taxon>Metazoa</taxon>
        <taxon>Chordata</taxon>
        <taxon>Craniata</taxon>
        <taxon>Vertebrata</taxon>
        <taxon>Euteleostomi</taxon>
        <taxon>Mammalia</taxon>
        <taxon>Eutheria</taxon>
        <taxon>Laurasiatheria</taxon>
        <taxon>Carnivora</taxon>
        <taxon>Caniformia</taxon>
        <taxon>Musteloidea</taxon>
        <taxon>Mustelidae</taxon>
        <taxon>Mustelinae</taxon>
        <taxon>Mustela</taxon>
    </lineage>
</organism>
<feature type="compositionally biased region" description="Basic residues" evidence="1">
    <location>
        <begin position="38"/>
        <end position="50"/>
    </location>
</feature>
<dbReference type="HOGENOM" id="CLU_2644448_0_0_1"/>
<feature type="compositionally biased region" description="Basic residues" evidence="1">
    <location>
        <begin position="18"/>
        <end position="31"/>
    </location>
</feature>
<dbReference type="EMBL" id="AEYP01047303">
    <property type="status" value="NOT_ANNOTATED_CDS"/>
    <property type="molecule type" value="Genomic_DNA"/>
</dbReference>
<proteinExistence type="predicted"/>